<feature type="compositionally biased region" description="Basic and acidic residues" evidence="2">
    <location>
        <begin position="15"/>
        <end position="31"/>
    </location>
</feature>
<dbReference type="Proteomes" id="UP001293593">
    <property type="component" value="Unassembled WGS sequence"/>
</dbReference>
<feature type="compositionally biased region" description="Polar residues" evidence="2">
    <location>
        <begin position="1"/>
        <end position="14"/>
    </location>
</feature>
<dbReference type="PANTHER" id="PTHR47490:SF2">
    <property type="entry name" value="PROTEIN BLISTER"/>
    <property type="match status" value="1"/>
</dbReference>
<feature type="compositionally biased region" description="Low complexity" evidence="2">
    <location>
        <begin position="610"/>
        <end position="627"/>
    </location>
</feature>
<dbReference type="InterPro" id="IPR044194">
    <property type="entry name" value="BLISTER"/>
</dbReference>
<dbReference type="PANTHER" id="PTHR47490">
    <property type="entry name" value="PROTEIN BLISTER"/>
    <property type="match status" value="1"/>
</dbReference>
<feature type="coiled-coil region" evidence="1">
    <location>
        <begin position="485"/>
        <end position="589"/>
    </location>
</feature>
<evidence type="ECO:0000313" key="3">
    <source>
        <dbReference type="EMBL" id="KAK4266260.1"/>
    </source>
</evidence>
<feature type="region of interest" description="Disordered" evidence="2">
    <location>
        <begin position="723"/>
        <end position="742"/>
    </location>
</feature>
<proteinExistence type="predicted"/>
<dbReference type="AlphaFoldDB" id="A0AAE1MIN9"/>
<feature type="compositionally biased region" description="Basic and acidic residues" evidence="2">
    <location>
        <begin position="51"/>
        <end position="60"/>
    </location>
</feature>
<feature type="compositionally biased region" description="Polar residues" evidence="2">
    <location>
        <begin position="355"/>
        <end position="367"/>
    </location>
</feature>
<evidence type="ECO:0000313" key="4">
    <source>
        <dbReference type="Proteomes" id="UP001293593"/>
    </source>
</evidence>
<evidence type="ECO:0008006" key="5">
    <source>
        <dbReference type="Google" id="ProtNLM"/>
    </source>
</evidence>
<feature type="compositionally biased region" description="Low complexity" evidence="2">
    <location>
        <begin position="344"/>
        <end position="353"/>
    </location>
</feature>
<protein>
    <recommendedName>
        <fullName evidence="5">BLISTER</fullName>
    </recommendedName>
</protein>
<organism evidence="3 4">
    <name type="scientific">Acacia crassicarpa</name>
    <name type="common">northern wattle</name>
    <dbReference type="NCBI Taxonomy" id="499986"/>
    <lineage>
        <taxon>Eukaryota</taxon>
        <taxon>Viridiplantae</taxon>
        <taxon>Streptophyta</taxon>
        <taxon>Embryophyta</taxon>
        <taxon>Tracheophyta</taxon>
        <taxon>Spermatophyta</taxon>
        <taxon>Magnoliopsida</taxon>
        <taxon>eudicotyledons</taxon>
        <taxon>Gunneridae</taxon>
        <taxon>Pentapetalae</taxon>
        <taxon>rosids</taxon>
        <taxon>fabids</taxon>
        <taxon>Fabales</taxon>
        <taxon>Fabaceae</taxon>
        <taxon>Caesalpinioideae</taxon>
        <taxon>mimosoid clade</taxon>
        <taxon>Acacieae</taxon>
        <taxon>Acacia</taxon>
    </lineage>
</organism>
<keyword evidence="1" id="KW-0175">Coiled coil</keyword>
<feature type="region of interest" description="Disordered" evidence="2">
    <location>
        <begin position="1"/>
        <end position="60"/>
    </location>
</feature>
<dbReference type="GO" id="GO:0040008">
    <property type="term" value="P:regulation of growth"/>
    <property type="evidence" value="ECO:0007669"/>
    <property type="project" value="InterPro"/>
</dbReference>
<gene>
    <name evidence="3" type="ORF">QN277_027210</name>
</gene>
<dbReference type="Gene3D" id="1.10.287.1490">
    <property type="match status" value="1"/>
</dbReference>
<comment type="caution">
    <text evidence="3">The sequence shown here is derived from an EMBL/GenBank/DDBJ whole genome shotgun (WGS) entry which is preliminary data.</text>
</comment>
<feature type="region of interest" description="Disordered" evidence="2">
    <location>
        <begin position="597"/>
        <end position="632"/>
    </location>
</feature>
<feature type="region of interest" description="Disordered" evidence="2">
    <location>
        <begin position="292"/>
        <end position="367"/>
    </location>
</feature>
<feature type="region of interest" description="Disordered" evidence="2">
    <location>
        <begin position="183"/>
        <end position="246"/>
    </location>
</feature>
<accession>A0AAE1MIN9</accession>
<reference evidence="3" key="1">
    <citation type="submission" date="2023-10" db="EMBL/GenBank/DDBJ databases">
        <title>Chromosome-level genome of the transformable northern wattle, Acacia crassicarpa.</title>
        <authorList>
            <person name="Massaro I."/>
            <person name="Sinha N.R."/>
            <person name="Poethig S."/>
            <person name="Leichty A.R."/>
        </authorList>
    </citation>
    <scope>NUCLEOTIDE SEQUENCE</scope>
    <source>
        <strain evidence="3">Acra3RX</strain>
        <tissue evidence="3">Leaf</tissue>
    </source>
</reference>
<feature type="compositionally biased region" description="Polar residues" evidence="2">
    <location>
        <begin position="221"/>
        <end position="246"/>
    </location>
</feature>
<keyword evidence="4" id="KW-1185">Reference proteome</keyword>
<name>A0AAE1MIN9_9FABA</name>
<feature type="compositionally biased region" description="Polar residues" evidence="2">
    <location>
        <begin position="183"/>
        <end position="194"/>
    </location>
</feature>
<feature type="compositionally biased region" description="Polar residues" evidence="2">
    <location>
        <begin position="41"/>
        <end position="50"/>
    </location>
</feature>
<evidence type="ECO:0000256" key="2">
    <source>
        <dbReference type="SAM" id="MobiDB-lite"/>
    </source>
</evidence>
<evidence type="ECO:0000256" key="1">
    <source>
        <dbReference type="SAM" id="Coils"/>
    </source>
</evidence>
<feature type="coiled-coil region" evidence="1">
    <location>
        <begin position="666"/>
        <end position="721"/>
    </location>
</feature>
<sequence length="776" mass="84301">MASAQVLPNSAASSRKQEHLEAGKRRLDEFRKKKAAKKAASTSQAHNSDGQSEKQPSENEHVRANELNGVSTSDGIGGTVHDASTAGMNNEKSLNLFTQSSNQGSVPGITSSVRNDLNSFPTILTETRANIDEANRYNASGLTGSIEFSQNEGNQVNDIYTVHTGGLAYGTTNNENITLNLQESQPFDSNSNPSALHGMNQSHSNKSSSSMNDTVADHGSYFSSKFSPQNSDDTMPQIKPTNSSTLDSGYMHSALFGGYGDSLSSGLGKTVTSSNSGFTNLLGATMEKLDSTVGSSAGHSSYHIPTYPVSMESSSRRSRPSFLDSLKVDRPSSGPSFLQPQKDSSSSNHSEPSIIGTSGSAYSPNPSLETKTMVPFLNSTPTSVQSQFDHSKNFSNFNSNSQELLGGSAKENHMENNHAFYAPTQNEDFAALEQHIEDLTQEKFSLQRALDSSRSLAESLAAENSSLTESYNQQRGVVNQLKFDMEALREEIRLHLIELESVRNEYTNAQLECNAADERAKLLASEVIGLEDKALRLRSSELKLEKQLENAQAEITSYRKKMSSLEKDRHDLQSTISALQEEKKLLQSKVRKASGIGNSIENSTNKKDVSTSTEDIASTDAAATSSSEEMHDSATDYSGLSLVPEVGHSTLGASPVNIPPDQMRMIENINALISELALEKDELLKALASESSECSRMKELNNELSRKLEAQTQRLEFLTAQSMASDHAPAKQPDVHTSYDNAPYADEGDEVVERVLGWIMKLFPGGPAKRRTSKLN</sequence>
<feature type="compositionally biased region" description="Polar residues" evidence="2">
    <location>
        <begin position="333"/>
        <end position="343"/>
    </location>
</feature>
<dbReference type="EMBL" id="JAWXYG010000008">
    <property type="protein sequence ID" value="KAK4266260.1"/>
    <property type="molecule type" value="Genomic_DNA"/>
</dbReference>